<dbReference type="AlphaFoldDB" id="A0A508XCH3"/>
<sequence>MAGTNRAAAGHCCSSERDVFFILAVAQLPCSIQGNRFERRSRLFTLNIKGINGKPEPMQQVADHLIRSNSNFAEELLNIDRDIRAVKWRLWHGHVDRAIRDLERALISVKQSQREHGALQHEATGVRPTG</sequence>
<reference evidence="1" key="1">
    <citation type="submission" date="2019-06" db="EMBL/GenBank/DDBJ databases">
        <authorList>
            <person name="Le Quere A."/>
            <person name="Colella S."/>
        </authorList>
    </citation>
    <scope>NUCLEOTIDE SEQUENCE</scope>
    <source>
        <strain evidence="1">EmedicaeMD41</strain>
    </source>
</reference>
<evidence type="ECO:0000313" key="1">
    <source>
        <dbReference type="EMBL" id="VTZ66124.1"/>
    </source>
</evidence>
<accession>A0A508XCH3</accession>
<name>A0A508XCH3_9HYPH</name>
<protein>
    <submittedName>
        <fullName evidence="1">Uncharacterized protein</fullName>
    </submittedName>
</protein>
<gene>
    <name evidence="1" type="ORF">EMEDMD4_970009</name>
</gene>
<dbReference type="EMBL" id="CABFNB010000169">
    <property type="protein sequence ID" value="VTZ66124.1"/>
    <property type="molecule type" value="Genomic_DNA"/>
</dbReference>
<proteinExistence type="predicted"/>
<organism evidence="1">
    <name type="scientific">Sinorhizobium medicae</name>
    <dbReference type="NCBI Taxonomy" id="110321"/>
    <lineage>
        <taxon>Bacteria</taxon>
        <taxon>Pseudomonadati</taxon>
        <taxon>Pseudomonadota</taxon>
        <taxon>Alphaproteobacteria</taxon>
        <taxon>Hyphomicrobiales</taxon>
        <taxon>Rhizobiaceae</taxon>
        <taxon>Sinorhizobium/Ensifer group</taxon>
        <taxon>Sinorhizobium</taxon>
    </lineage>
</organism>
<dbReference type="Proteomes" id="UP000507954">
    <property type="component" value="Unassembled WGS sequence"/>
</dbReference>